<dbReference type="EMBL" id="FMIC01000002">
    <property type="protein sequence ID" value="SCL72788.1"/>
    <property type="molecule type" value="Genomic_DNA"/>
</dbReference>
<dbReference type="PRINTS" id="PR00455">
    <property type="entry name" value="HTHTETR"/>
</dbReference>
<dbReference type="SUPFAM" id="SSF48498">
    <property type="entry name" value="Tetracyclin repressor-like, C-terminal domain"/>
    <property type="match status" value="1"/>
</dbReference>
<evidence type="ECO:0000256" key="1">
    <source>
        <dbReference type="ARBA" id="ARBA00023125"/>
    </source>
</evidence>
<dbReference type="GO" id="GO:0000976">
    <property type="term" value="F:transcription cis-regulatory region binding"/>
    <property type="evidence" value="ECO:0007669"/>
    <property type="project" value="TreeGrafter"/>
</dbReference>
<dbReference type="Pfam" id="PF17937">
    <property type="entry name" value="TetR_C_28"/>
    <property type="match status" value="1"/>
</dbReference>
<evidence type="ECO:0000313" key="4">
    <source>
        <dbReference type="EMBL" id="SCL72788.1"/>
    </source>
</evidence>
<dbReference type="SUPFAM" id="SSF46689">
    <property type="entry name" value="Homeodomain-like"/>
    <property type="match status" value="1"/>
</dbReference>
<dbReference type="InterPro" id="IPR036271">
    <property type="entry name" value="Tet_transcr_reg_TetR-rel_C_sf"/>
</dbReference>
<dbReference type="Pfam" id="PF00440">
    <property type="entry name" value="TetR_N"/>
    <property type="match status" value="1"/>
</dbReference>
<dbReference type="InterPro" id="IPR041479">
    <property type="entry name" value="TetR_CgmR_C"/>
</dbReference>
<evidence type="ECO:0000313" key="6">
    <source>
        <dbReference type="Proteomes" id="UP000199343"/>
    </source>
</evidence>
<dbReference type="InterPro" id="IPR001647">
    <property type="entry name" value="HTH_TetR"/>
</dbReference>
<dbReference type="AlphaFoldDB" id="A0A1C6W2M9"/>
<gene>
    <name evidence="4" type="ORF">GA0070608_5185</name>
    <name evidence="5" type="ORF">OIE14_29065</name>
</gene>
<sequence length="182" mass="19504">MRPSQRTAVLDAAMTLISAEEGANITLDAVARQAGITKPGLMYHFPTRDALLLAIVDHAAARVEDAMFAALGVPFEQASPAARIRAYARVAYRGDASRAEYAVAAEAAYRPALSGPWIRRLARWFDLPPDLPPAIRARLTLARLAADGLWSAFATGLFPPDPQDHDALIALIEDLTAEGGDS</sequence>
<dbReference type="PANTHER" id="PTHR30055:SF148">
    <property type="entry name" value="TETR-FAMILY TRANSCRIPTIONAL REGULATOR"/>
    <property type="match status" value="1"/>
</dbReference>
<dbReference type="PANTHER" id="PTHR30055">
    <property type="entry name" value="HTH-TYPE TRANSCRIPTIONAL REGULATOR RUTR"/>
    <property type="match status" value="1"/>
</dbReference>
<accession>A0A1C6W2M9</accession>
<reference evidence="5 7" key="2">
    <citation type="submission" date="2022-10" db="EMBL/GenBank/DDBJ databases">
        <title>The complete genomes of actinobacterial strains from the NBC collection.</title>
        <authorList>
            <person name="Joergensen T.S."/>
            <person name="Alvarez Arevalo M."/>
            <person name="Sterndorff E.B."/>
            <person name="Faurdal D."/>
            <person name="Vuksanovic O."/>
            <person name="Mourched A.-S."/>
            <person name="Charusanti P."/>
            <person name="Shaw S."/>
            <person name="Blin K."/>
            <person name="Weber T."/>
        </authorList>
    </citation>
    <scope>NUCLEOTIDE SEQUENCE [LARGE SCALE GENOMIC DNA]</scope>
    <source>
        <strain evidence="5 7">NBC 01809</strain>
    </source>
</reference>
<dbReference type="GO" id="GO:0003700">
    <property type="term" value="F:DNA-binding transcription factor activity"/>
    <property type="evidence" value="ECO:0007669"/>
    <property type="project" value="TreeGrafter"/>
</dbReference>
<evidence type="ECO:0000259" key="3">
    <source>
        <dbReference type="PROSITE" id="PS50977"/>
    </source>
</evidence>
<dbReference type="RefSeq" id="WP_141719546.1">
    <property type="nucleotide sequence ID" value="NZ_CP109071.1"/>
</dbReference>
<keyword evidence="7" id="KW-1185">Reference proteome</keyword>
<dbReference type="PROSITE" id="PS50977">
    <property type="entry name" value="HTH_TETR_2"/>
    <property type="match status" value="1"/>
</dbReference>
<organism evidence="4 6">
    <name type="scientific">Micromonospora peucetia</name>
    <dbReference type="NCBI Taxonomy" id="47871"/>
    <lineage>
        <taxon>Bacteria</taxon>
        <taxon>Bacillati</taxon>
        <taxon>Actinomycetota</taxon>
        <taxon>Actinomycetes</taxon>
        <taxon>Micromonosporales</taxon>
        <taxon>Micromonosporaceae</taxon>
        <taxon>Micromonospora</taxon>
    </lineage>
</organism>
<evidence type="ECO:0000313" key="5">
    <source>
        <dbReference type="EMBL" id="WSA32113.1"/>
    </source>
</evidence>
<proteinExistence type="predicted"/>
<dbReference type="STRING" id="47871.GA0070608_5185"/>
<dbReference type="EMBL" id="CP109071">
    <property type="protein sequence ID" value="WSA32113.1"/>
    <property type="molecule type" value="Genomic_DNA"/>
</dbReference>
<evidence type="ECO:0000256" key="2">
    <source>
        <dbReference type="PROSITE-ProRule" id="PRU00335"/>
    </source>
</evidence>
<keyword evidence="1 2" id="KW-0238">DNA-binding</keyword>
<evidence type="ECO:0000313" key="7">
    <source>
        <dbReference type="Proteomes" id="UP001334804"/>
    </source>
</evidence>
<name>A0A1C6W2M9_9ACTN</name>
<reference evidence="4 6" key="1">
    <citation type="submission" date="2016-06" db="EMBL/GenBank/DDBJ databases">
        <authorList>
            <person name="Kjaerup R.B."/>
            <person name="Dalgaard T.S."/>
            <person name="Juul-Madsen H.R."/>
        </authorList>
    </citation>
    <scope>NUCLEOTIDE SEQUENCE [LARGE SCALE GENOMIC DNA]</scope>
    <source>
        <strain evidence="4 6">DSM 43363</strain>
    </source>
</reference>
<protein>
    <submittedName>
        <fullName evidence="5">TetR family transcriptional regulator</fullName>
    </submittedName>
    <submittedName>
        <fullName evidence="4">Transcriptional regulator, TetR family</fullName>
    </submittedName>
</protein>
<feature type="domain" description="HTH tetR-type" evidence="3">
    <location>
        <begin position="3"/>
        <end position="63"/>
    </location>
</feature>
<dbReference type="Proteomes" id="UP000199343">
    <property type="component" value="Unassembled WGS sequence"/>
</dbReference>
<dbReference type="OrthoDB" id="9806334at2"/>
<dbReference type="Proteomes" id="UP001334804">
    <property type="component" value="Chromosome"/>
</dbReference>
<dbReference type="InterPro" id="IPR050109">
    <property type="entry name" value="HTH-type_TetR-like_transc_reg"/>
</dbReference>
<dbReference type="InterPro" id="IPR009057">
    <property type="entry name" value="Homeodomain-like_sf"/>
</dbReference>
<dbReference type="Gene3D" id="1.10.357.10">
    <property type="entry name" value="Tetracycline Repressor, domain 2"/>
    <property type="match status" value="1"/>
</dbReference>
<feature type="DNA-binding region" description="H-T-H motif" evidence="2">
    <location>
        <begin position="26"/>
        <end position="45"/>
    </location>
</feature>